<dbReference type="OrthoDB" id="204532at2157"/>
<dbReference type="Pfam" id="PF00127">
    <property type="entry name" value="Copper-bind"/>
    <property type="match status" value="1"/>
</dbReference>
<dbReference type="InterPro" id="IPR008972">
    <property type="entry name" value="Cupredoxin"/>
</dbReference>
<dbReference type="GO" id="GO:0005507">
    <property type="term" value="F:copper ion binding"/>
    <property type="evidence" value="ECO:0007669"/>
    <property type="project" value="InterPro"/>
</dbReference>
<dbReference type="Proteomes" id="UP000199161">
    <property type="component" value="Unassembled WGS sequence"/>
</dbReference>
<evidence type="ECO:0000256" key="3">
    <source>
        <dbReference type="SAM" id="MobiDB-lite"/>
    </source>
</evidence>
<protein>
    <submittedName>
        <fullName evidence="5">Copper binding protein, plastocyanin/azurin family</fullName>
    </submittedName>
</protein>
<evidence type="ECO:0000313" key="5">
    <source>
        <dbReference type="EMBL" id="SFB75115.1"/>
    </source>
</evidence>
<dbReference type="InterPro" id="IPR000923">
    <property type="entry name" value="BlueCu_1"/>
</dbReference>
<dbReference type="EMBL" id="FOKW01000001">
    <property type="protein sequence ID" value="SFB75115.1"/>
    <property type="molecule type" value="Genomic_DNA"/>
</dbReference>
<evidence type="ECO:0000256" key="2">
    <source>
        <dbReference type="ARBA" id="ARBA00023008"/>
    </source>
</evidence>
<dbReference type="CDD" id="cd00920">
    <property type="entry name" value="Cupredoxin"/>
    <property type="match status" value="1"/>
</dbReference>
<feature type="region of interest" description="Disordered" evidence="3">
    <location>
        <begin position="18"/>
        <end position="53"/>
    </location>
</feature>
<proteinExistence type="predicted"/>
<sequence length="387" mass="42503">MGRRSLLVGGLSIAGLAGCLEDTTAEPSDGPQDESDDRTEDDEADGVDDDGVPEEARAVGEATIEALAAGNATEAASYAPHEYVVDSGRESWERAYGEFWTPDAVRSVAFRGEARDRIDTLDLFDDGTVDAEYQLEYALELEHEATDQRYDRQVRAIVVEIEDEWYAWYQGISQPFRPRTNAAVQVWTEGLGTAEITLLDRNDAATVFVTDGDDESAFDPDDYRLEEPGETITISAENEGVPAGTYEIVTAVDDPAEPGARVLETVSLVDPSAWTDVTEIELEANVSGWVGSAPGHVEGVENPTLVLEEGREYTFTVVNGDGAVHDFQLWDENEGIVDEYATDFIEDDDETRELTVTATEEVAEYVCEPHQMTMRGDVVVLESFEDE</sequence>
<feature type="compositionally biased region" description="Acidic residues" evidence="3">
    <location>
        <begin position="31"/>
        <end position="53"/>
    </location>
</feature>
<dbReference type="PROSITE" id="PS51257">
    <property type="entry name" value="PROKAR_LIPOPROTEIN"/>
    <property type="match status" value="1"/>
</dbReference>
<evidence type="ECO:0000313" key="6">
    <source>
        <dbReference type="Proteomes" id="UP000199161"/>
    </source>
</evidence>
<reference evidence="6" key="1">
    <citation type="submission" date="2016-10" db="EMBL/GenBank/DDBJ databases">
        <authorList>
            <person name="Varghese N."/>
            <person name="Submissions S."/>
        </authorList>
    </citation>
    <scope>NUCLEOTIDE SEQUENCE [LARGE SCALE GENOMIC DNA]</scope>
    <source>
        <strain evidence="6">DSM 13078</strain>
    </source>
</reference>
<dbReference type="RefSeq" id="WP_089785376.1">
    <property type="nucleotide sequence ID" value="NZ_FOKW01000001.1"/>
</dbReference>
<feature type="domain" description="Blue (type 1) copper" evidence="4">
    <location>
        <begin position="340"/>
        <end position="380"/>
    </location>
</feature>
<dbReference type="Gene3D" id="2.60.40.420">
    <property type="entry name" value="Cupredoxins - blue copper proteins"/>
    <property type="match status" value="1"/>
</dbReference>
<organism evidence="5 6">
    <name type="scientific">Natronobacterium haloterrestre</name>
    <name type="common">Halobiforma haloterrestris</name>
    <dbReference type="NCBI Taxonomy" id="148448"/>
    <lineage>
        <taxon>Archaea</taxon>
        <taxon>Methanobacteriati</taxon>
        <taxon>Methanobacteriota</taxon>
        <taxon>Stenosarchaea group</taxon>
        <taxon>Halobacteria</taxon>
        <taxon>Halobacteriales</taxon>
        <taxon>Natrialbaceae</taxon>
        <taxon>Natronobacterium</taxon>
    </lineage>
</organism>
<evidence type="ECO:0000259" key="4">
    <source>
        <dbReference type="Pfam" id="PF00127"/>
    </source>
</evidence>
<dbReference type="SUPFAM" id="SSF49503">
    <property type="entry name" value="Cupredoxins"/>
    <property type="match status" value="1"/>
</dbReference>
<keyword evidence="1" id="KW-0479">Metal-binding</keyword>
<evidence type="ECO:0000256" key="1">
    <source>
        <dbReference type="ARBA" id="ARBA00022723"/>
    </source>
</evidence>
<accession>A0A1I1DJJ1</accession>
<dbReference type="AlphaFoldDB" id="A0A1I1DJJ1"/>
<name>A0A1I1DJJ1_NATHA</name>
<keyword evidence="2" id="KW-0186">Copper</keyword>
<dbReference type="GO" id="GO:0009055">
    <property type="term" value="F:electron transfer activity"/>
    <property type="evidence" value="ECO:0007669"/>
    <property type="project" value="InterPro"/>
</dbReference>
<keyword evidence="6" id="KW-1185">Reference proteome</keyword>
<gene>
    <name evidence="5" type="ORF">SAMN05444422_101721</name>
</gene>